<comment type="subcellular location">
    <subcellularLocation>
        <location evidence="1">Cell membrane</location>
        <topology evidence="1">Multi-pass membrane protein</topology>
    </subcellularLocation>
</comment>
<dbReference type="Proteomes" id="UP000436483">
    <property type="component" value="Unassembled WGS sequence"/>
</dbReference>
<evidence type="ECO:0000256" key="4">
    <source>
        <dbReference type="ARBA" id="ARBA00022840"/>
    </source>
</evidence>
<keyword evidence="3" id="KW-0547">Nucleotide-binding</keyword>
<feature type="domain" description="ABC transporter" evidence="8">
    <location>
        <begin position="474"/>
        <end position="710"/>
    </location>
</feature>
<feature type="transmembrane region" description="Helical" evidence="7">
    <location>
        <begin position="268"/>
        <end position="290"/>
    </location>
</feature>
<dbReference type="Pfam" id="PF00664">
    <property type="entry name" value="ABC_membrane"/>
    <property type="match status" value="1"/>
</dbReference>
<keyword evidence="5 7" id="KW-1133">Transmembrane helix</keyword>
<dbReference type="GO" id="GO:0034040">
    <property type="term" value="F:ATPase-coupled lipid transmembrane transporter activity"/>
    <property type="evidence" value="ECO:0007669"/>
    <property type="project" value="TreeGrafter"/>
</dbReference>
<evidence type="ECO:0000259" key="9">
    <source>
        <dbReference type="PROSITE" id="PS50929"/>
    </source>
</evidence>
<dbReference type="PANTHER" id="PTHR24221:SF248">
    <property type="entry name" value="ABC TRANSPORTER TRANSMEMBRANE REGION"/>
    <property type="match status" value="1"/>
</dbReference>
<keyword evidence="2 7" id="KW-0812">Transmembrane</keyword>
<evidence type="ECO:0000256" key="5">
    <source>
        <dbReference type="ARBA" id="ARBA00022989"/>
    </source>
</evidence>
<dbReference type="InterPro" id="IPR027417">
    <property type="entry name" value="P-loop_NTPase"/>
</dbReference>
<dbReference type="SMART" id="SM00382">
    <property type="entry name" value="AAA"/>
    <property type="match status" value="1"/>
</dbReference>
<dbReference type="PANTHER" id="PTHR24221">
    <property type="entry name" value="ATP-BINDING CASSETTE SUB-FAMILY B"/>
    <property type="match status" value="1"/>
</dbReference>
<keyword evidence="6 7" id="KW-0472">Membrane</keyword>
<evidence type="ECO:0000256" key="6">
    <source>
        <dbReference type="ARBA" id="ARBA00023136"/>
    </source>
</evidence>
<dbReference type="AlphaFoldDB" id="A0A7X3MQP7"/>
<comment type="caution">
    <text evidence="10">The sequence shown here is derived from an EMBL/GenBank/DDBJ whole genome shotgun (WGS) entry which is preliminary data.</text>
</comment>
<dbReference type="GO" id="GO:0005524">
    <property type="term" value="F:ATP binding"/>
    <property type="evidence" value="ECO:0007669"/>
    <property type="project" value="UniProtKB-KW"/>
</dbReference>
<evidence type="ECO:0000256" key="7">
    <source>
        <dbReference type="SAM" id="Phobius"/>
    </source>
</evidence>
<evidence type="ECO:0000259" key="8">
    <source>
        <dbReference type="PROSITE" id="PS50893"/>
    </source>
</evidence>
<accession>A0A7X3MQP7</accession>
<proteinExistence type="predicted"/>
<dbReference type="PROSITE" id="PS50929">
    <property type="entry name" value="ABC_TM1F"/>
    <property type="match status" value="1"/>
</dbReference>
<evidence type="ECO:0000313" key="10">
    <source>
        <dbReference type="EMBL" id="MXQ11468.1"/>
    </source>
</evidence>
<dbReference type="SUPFAM" id="SSF90123">
    <property type="entry name" value="ABC transporter transmembrane region"/>
    <property type="match status" value="1"/>
</dbReference>
<dbReference type="Pfam" id="PF00005">
    <property type="entry name" value="ABC_tran"/>
    <property type="match status" value="1"/>
</dbReference>
<keyword evidence="4 10" id="KW-0067">ATP-binding</keyword>
<feature type="transmembrane region" description="Helical" evidence="7">
    <location>
        <begin position="377"/>
        <end position="402"/>
    </location>
</feature>
<dbReference type="InterPro" id="IPR039421">
    <property type="entry name" value="Type_1_exporter"/>
</dbReference>
<organism evidence="10 11">
    <name type="scientific">Microvirga makkahensis</name>
    <dbReference type="NCBI Taxonomy" id="1128670"/>
    <lineage>
        <taxon>Bacteria</taxon>
        <taxon>Pseudomonadati</taxon>
        <taxon>Pseudomonadota</taxon>
        <taxon>Alphaproteobacteria</taxon>
        <taxon>Hyphomicrobiales</taxon>
        <taxon>Methylobacteriaceae</taxon>
        <taxon>Microvirga</taxon>
    </lineage>
</organism>
<protein>
    <submittedName>
        <fullName evidence="10">ATP-binding cassette domain-containing protein</fullName>
    </submittedName>
</protein>
<dbReference type="GO" id="GO:0140359">
    <property type="term" value="F:ABC-type transporter activity"/>
    <property type="evidence" value="ECO:0007669"/>
    <property type="project" value="InterPro"/>
</dbReference>
<evidence type="ECO:0000313" key="11">
    <source>
        <dbReference type="Proteomes" id="UP000436483"/>
    </source>
</evidence>
<dbReference type="SUPFAM" id="SSF52540">
    <property type="entry name" value="P-loop containing nucleoside triphosphate hydrolases"/>
    <property type="match status" value="1"/>
</dbReference>
<reference evidence="10 11" key="2">
    <citation type="submission" date="2020-01" db="EMBL/GenBank/DDBJ databases">
        <title>Microvirga sp. nov., an arsenate reduction bacterium isolated from Tibet hotspring sediments.</title>
        <authorList>
            <person name="Xian W.-D."/>
            <person name="Li W.-J."/>
        </authorList>
    </citation>
    <scope>NUCLEOTIDE SEQUENCE [LARGE SCALE GENOMIC DNA]</scope>
    <source>
        <strain evidence="10 11">KCTC 23863</strain>
    </source>
</reference>
<feature type="domain" description="ABC transmembrane type-1" evidence="9">
    <location>
        <begin position="161"/>
        <end position="440"/>
    </location>
</feature>
<evidence type="ECO:0000256" key="2">
    <source>
        <dbReference type="ARBA" id="ARBA00022692"/>
    </source>
</evidence>
<gene>
    <name evidence="10" type="ORF">GR328_08345</name>
</gene>
<reference evidence="10 11" key="1">
    <citation type="submission" date="2019-12" db="EMBL/GenBank/DDBJ databases">
        <authorList>
            <person name="Yuan C.-G."/>
        </authorList>
    </citation>
    <scope>NUCLEOTIDE SEQUENCE [LARGE SCALE GENOMIC DNA]</scope>
    <source>
        <strain evidence="10 11">KCTC 23863</strain>
    </source>
</reference>
<name>A0A7X3MQP7_9HYPH</name>
<evidence type="ECO:0000256" key="3">
    <source>
        <dbReference type="ARBA" id="ARBA00022741"/>
    </source>
</evidence>
<dbReference type="OrthoDB" id="9806127at2"/>
<dbReference type="InterPro" id="IPR003593">
    <property type="entry name" value="AAA+_ATPase"/>
</dbReference>
<dbReference type="InterPro" id="IPR011527">
    <property type="entry name" value="ABC1_TM_dom"/>
</dbReference>
<dbReference type="InterPro" id="IPR003439">
    <property type="entry name" value="ABC_transporter-like_ATP-bd"/>
</dbReference>
<dbReference type="Gene3D" id="3.40.50.300">
    <property type="entry name" value="P-loop containing nucleotide triphosphate hydrolases"/>
    <property type="match status" value="1"/>
</dbReference>
<dbReference type="InterPro" id="IPR036640">
    <property type="entry name" value="ABC1_TM_sf"/>
</dbReference>
<dbReference type="Gene3D" id="1.20.1560.10">
    <property type="entry name" value="ABC transporter type 1, transmembrane domain"/>
    <property type="match status" value="1"/>
</dbReference>
<feature type="transmembrane region" description="Helical" evidence="7">
    <location>
        <begin position="296"/>
        <end position="315"/>
    </location>
</feature>
<dbReference type="GO" id="GO:0005886">
    <property type="term" value="C:plasma membrane"/>
    <property type="evidence" value="ECO:0007669"/>
    <property type="project" value="UniProtKB-SubCell"/>
</dbReference>
<keyword evidence="11" id="KW-1185">Reference proteome</keyword>
<dbReference type="GO" id="GO:0016887">
    <property type="term" value="F:ATP hydrolysis activity"/>
    <property type="evidence" value="ECO:0007669"/>
    <property type="project" value="InterPro"/>
</dbReference>
<feature type="transmembrane region" description="Helical" evidence="7">
    <location>
        <begin position="161"/>
        <end position="183"/>
    </location>
</feature>
<feature type="transmembrane region" description="Helical" evidence="7">
    <location>
        <begin position="408"/>
        <end position="425"/>
    </location>
</feature>
<evidence type="ECO:0000256" key="1">
    <source>
        <dbReference type="ARBA" id="ARBA00004651"/>
    </source>
</evidence>
<sequence>MSGSGEEFMSEPLHIPQDLLTPSDLSLCLPVMLWALGWAGGPDDLLAALPHAKPDLDVTDLRNTLAVLGYPTRIGRLKRGRLDRRRLPAILLTPSKGATVLYRAEAGQVVRYDPVSGEAAACAPERLCGTLLLVEEPQAGSSRQGWFGSVARRFRGDLPMLFGISGLMALLGLAVPAFTMAVFDTVIAGHSPDTLPMLIAGAGGAILAETAFRIMRQRALLRIAERLDRLVPNAVFTQLMSLPAALVERAGTASQVSRLRDFAAIREFLTGSFAIAVLDMPFTLLVIVMMVVLGGWIAFVPVGTALGFVLLFLMFRTPMRLAIEQAARTAQMREALAVEALEAIRTLKLGRAEQRWTERYASAAAAAATASARVSTLAGAVLAASQALVGLSGLAAVVIGVLSVLNGTMSAGALIAGMMLIWRVLGPMQTFFAMLSRWEQTQASVRQVDGLMALETERPSPLEARMAPPEQGAIAFHRVTLRYLPQSEPVLAGASFSVQPGQVVAITGAEGAGKSTLLLLIAGLYRPQGGLIRIDGHDVRAFNPAVLRRSIGWVPQSPGLLYGTVAQNLRLARPSATDDELRAAAAEAGVLEAIEALPHGFDTRVGDNYSSRLPRSILLRIALAGALLRDAPILLLDEPVSGLDDACAKAFTDVIASRRGRCTILMATHRPSHIRLADRVLRIRDGLVEEVEPQTSPITPRPTRAPIGGSVVNAAFAGGLAATGVRDRQ</sequence>
<dbReference type="RefSeq" id="WP_160884050.1">
    <property type="nucleotide sequence ID" value="NZ_WURB01000004.1"/>
</dbReference>
<feature type="transmembrane region" description="Helical" evidence="7">
    <location>
        <begin position="195"/>
        <end position="212"/>
    </location>
</feature>
<dbReference type="EMBL" id="WURB01000004">
    <property type="protein sequence ID" value="MXQ11468.1"/>
    <property type="molecule type" value="Genomic_DNA"/>
</dbReference>
<dbReference type="PROSITE" id="PS50893">
    <property type="entry name" value="ABC_TRANSPORTER_2"/>
    <property type="match status" value="1"/>
</dbReference>